<feature type="transmembrane region" description="Helical" evidence="3">
    <location>
        <begin position="183"/>
        <end position="206"/>
    </location>
</feature>
<gene>
    <name evidence="5" type="ORF">CNMCM6805_004655</name>
</gene>
<dbReference type="EMBL" id="JAAAPX010000024">
    <property type="protein sequence ID" value="KAF4240851.1"/>
    <property type="molecule type" value="Genomic_DNA"/>
</dbReference>
<proteinExistence type="inferred from homology"/>
<dbReference type="InterPro" id="IPR050327">
    <property type="entry name" value="Proton-linked_MCT"/>
</dbReference>
<feature type="transmembrane region" description="Helical" evidence="3">
    <location>
        <begin position="50"/>
        <end position="76"/>
    </location>
</feature>
<comment type="similarity">
    <text evidence="2">Belongs to the major facilitator superfamily. Monocarboxylate porter (TC 2.A.1.13) family.</text>
</comment>
<evidence type="ECO:0000256" key="3">
    <source>
        <dbReference type="SAM" id="Phobius"/>
    </source>
</evidence>
<dbReference type="PANTHER" id="PTHR11360">
    <property type="entry name" value="MONOCARBOXYLATE TRANSPORTER"/>
    <property type="match status" value="1"/>
</dbReference>
<dbReference type="InterPro" id="IPR020846">
    <property type="entry name" value="MFS_dom"/>
</dbReference>
<feature type="transmembrane region" description="Helical" evidence="3">
    <location>
        <begin position="444"/>
        <end position="467"/>
    </location>
</feature>
<dbReference type="InterPro" id="IPR011701">
    <property type="entry name" value="MFS"/>
</dbReference>
<feature type="transmembrane region" description="Helical" evidence="3">
    <location>
        <begin position="373"/>
        <end position="392"/>
    </location>
</feature>
<feature type="transmembrane region" description="Helical" evidence="3">
    <location>
        <begin position="218"/>
        <end position="236"/>
    </location>
</feature>
<sequence>MDRKPPDSSATLDNPHPAVDLELLDDRRSGDVGHQGGFIPAHGVTMWNHVMIVCAGFAVMFTTCAFIFAFGVYQALYEEMAQEAHSPFVGQSTARIGLIGTLAIALMSMGGPLAMSWAKLWSPQAVIVAGGWVFGIAYILASFSQRLWHFALTQGVLLGIGTSMAYVPTMSVAPTWFDQRRGLAMGIVISGSGVGGMVWPPALRAIITHLGLGFRNALRISGCISLTLVSLAGYILRWEPKFQKQLRVQNQSLNRRSGWIKVPLVNWRVAGSRRFMAQALGCFLQSAGYSTPLFFYAAYARTLGYSAATADNFITVSNASNFVSRILIGYGADKLGRLNALAFTTLFSTIAVFAFWLPSMFQQSTVPQSSADGLFIVFTILYGSFASAYISLFPACLIELFGVQHFTSVNGALYLIRGMGALIGTPLTGMLIPQSTALVSSIVYERAGIVCGVLLFAATLACFWARIEATLGELGRWKA</sequence>
<reference evidence="5" key="2">
    <citation type="submission" date="2020-04" db="EMBL/GenBank/DDBJ databases">
        <authorList>
            <person name="Santos R.A.C."/>
            <person name="Steenwyk J.L."/>
            <person name="Rivero-Menendez O."/>
            <person name="Mead M.E."/>
            <person name="Silva L.P."/>
            <person name="Bastos R.W."/>
            <person name="Alastruey-Izquierdo A."/>
            <person name="Goldman G.H."/>
            <person name="Rokas A."/>
        </authorList>
    </citation>
    <scope>NUCLEOTIDE SEQUENCE</scope>
    <source>
        <strain evidence="5">CNM-CM6805</strain>
    </source>
</reference>
<keyword evidence="3" id="KW-0472">Membrane</keyword>
<name>A0A8H4M9B1_9EURO</name>
<feature type="transmembrane region" description="Helical" evidence="3">
    <location>
        <begin position="155"/>
        <end position="177"/>
    </location>
</feature>
<comment type="subcellular location">
    <subcellularLocation>
        <location evidence="1">Membrane</location>
        <topology evidence="1">Multi-pass membrane protein</topology>
    </subcellularLocation>
</comment>
<dbReference type="GO" id="GO:0016020">
    <property type="term" value="C:membrane"/>
    <property type="evidence" value="ECO:0007669"/>
    <property type="project" value="UniProtKB-SubCell"/>
</dbReference>
<feature type="transmembrane region" description="Helical" evidence="3">
    <location>
        <begin position="412"/>
        <end position="432"/>
    </location>
</feature>
<organism evidence="5 6">
    <name type="scientific">Aspergillus fumigatiaffinis</name>
    <dbReference type="NCBI Taxonomy" id="340414"/>
    <lineage>
        <taxon>Eukaryota</taxon>
        <taxon>Fungi</taxon>
        <taxon>Dikarya</taxon>
        <taxon>Ascomycota</taxon>
        <taxon>Pezizomycotina</taxon>
        <taxon>Eurotiomycetes</taxon>
        <taxon>Eurotiomycetidae</taxon>
        <taxon>Eurotiales</taxon>
        <taxon>Aspergillaceae</taxon>
        <taxon>Aspergillus</taxon>
        <taxon>Aspergillus subgen. Fumigati</taxon>
    </lineage>
</organism>
<evidence type="ECO:0000256" key="2">
    <source>
        <dbReference type="ARBA" id="ARBA00006727"/>
    </source>
</evidence>
<dbReference type="InterPro" id="IPR036259">
    <property type="entry name" value="MFS_trans_sf"/>
</dbReference>
<accession>A0A8H4M9B1</accession>
<keyword evidence="3" id="KW-0812">Transmembrane</keyword>
<evidence type="ECO:0000259" key="4">
    <source>
        <dbReference type="PROSITE" id="PS50850"/>
    </source>
</evidence>
<dbReference type="AlphaFoldDB" id="A0A8H4M9B1"/>
<evidence type="ECO:0000256" key="1">
    <source>
        <dbReference type="ARBA" id="ARBA00004141"/>
    </source>
</evidence>
<dbReference type="PANTHER" id="PTHR11360:SF284">
    <property type="entry name" value="EG:103B4.3 PROTEIN-RELATED"/>
    <property type="match status" value="1"/>
</dbReference>
<reference evidence="5" key="1">
    <citation type="journal article" date="2020" name="bioRxiv">
        <title>Genomic and phenotypic heterogeneity of clinical isolates of the human pathogens Aspergillus fumigatus, Aspergillus lentulus and Aspergillus fumigatiaffinis.</title>
        <authorList>
            <person name="dos Santos R.A.C."/>
            <person name="Steenwyk J.L."/>
            <person name="Rivero-Menendez O."/>
            <person name="Mead M.E."/>
            <person name="Silva L.P."/>
            <person name="Bastos R.W."/>
            <person name="Alastruey-Izquierdo A."/>
            <person name="Goldman G.H."/>
            <person name="Rokas A."/>
        </authorList>
    </citation>
    <scope>NUCLEOTIDE SEQUENCE</scope>
    <source>
        <strain evidence="5">CNM-CM6805</strain>
    </source>
</reference>
<feature type="domain" description="Major facilitator superfamily (MFS) profile" evidence="4">
    <location>
        <begin position="57"/>
        <end position="470"/>
    </location>
</feature>
<feature type="transmembrane region" description="Helical" evidence="3">
    <location>
        <begin position="124"/>
        <end position="143"/>
    </location>
</feature>
<keyword evidence="6" id="KW-1185">Reference proteome</keyword>
<dbReference type="OrthoDB" id="6499973at2759"/>
<dbReference type="Pfam" id="PF07690">
    <property type="entry name" value="MFS_1"/>
    <property type="match status" value="1"/>
</dbReference>
<dbReference type="GO" id="GO:0022857">
    <property type="term" value="F:transmembrane transporter activity"/>
    <property type="evidence" value="ECO:0007669"/>
    <property type="project" value="InterPro"/>
</dbReference>
<dbReference type="SUPFAM" id="SSF103473">
    <property type="entry name" value="MFS general substrate transporter"/>
    <property type="match status" value="1"/>
</dbReference>
<feature type="transmembrane region" description="Helical" evidence="3">
    <location>
        <begin position="340"/>
        <end position="361"/>
    </location>
</feature>
<feature type="transmembrane region" description="Helical" evidence="3">
    <location>
        <begin position="96"/>
        <end position="118"/>
    </location>
</feature>
<evidence type="ECO:0000313" key="6">
    <source>
        <dbReference type="Proteomes" id="UP000653565"/>
    </source>
</evidence>
<protein>
    <recommendedName>
        <fullName evidence="4">Major facilitator superfamily (MFS) profile domain-containing protein</fullName>
    </recommendedName>
</protein>
<dbReference type="Proteomes" id="UP000653565">
    <property type="component" value="Unassembled WGS sequence"/>
</dbReference>
<evidence type="ECO:0000313" key="5">
    <source>
        <dbReference type="EMBL" id="KAF4240851.1"/>
    </source>
</evidence>
<dbReference type="PROSITE" id="PS50850">
    <property type="entry name" value="MFS"/>
    <property type="match status" value="1"/>
</dbReference>
<keyword evidence="3" id="KW-1133">Transmembrane helix</keyword>
<comment type="caution">
    <text evidence="5">The sequence shown here is derived from an EMBL/GenBank/DDBJ whole genome shotgun (WGS) entry which is preliminary data.</text>
</comment>
<dbReference type="Gene3D" id="1.20.1250.20">
    <property type="entry name" value="MFS general substrate transporter like domains"/>
    <property type="match status" value="2"/>
</dbReference>